<dbReference type="Pfam" id="PF13384">
    <property type="entry name" value="HTH_23"/>
    <property type="match status" value="1"/>
</dbReference>
<dbReference type="InterPro" id="IPR003115">
    <property type="entry name" value="ParB_N"/>
</dbReference>
<evidence type="ECO:0000313" key="3">
    <source>
        <dbReference type="EMBL" id="MEN3535215.1"/>
    </source>
</evidence>
<feature type="region of interest" description="Disordered" evidence="1">
    <location>
        <begin position="1"/>
        <end position="21"/>
    </location>
</feature>
<dbReference type="InterPro" id="IPR036086">
    <property type="entry name" value="ParB/Sulfiredoxin_sf"/>
</dbReference>
<feature type="compositionally biased region" description="Basic and acidic residues" evidence="1">
    <location>
        <begin position="157"/>
        <end position="179"/>
    </location>
</feature>
<organism evidence="3 4">
    <name type="scientific">Microbispora maris</name>
    <dbReference type="NCBI Taxonomy" id="3144104"/>
    <lineage>
        <taxon>Bacteria</taxon>
        <taxon>Bacillati</taxon>
        <taxon>Actinomycetota</taxon>
        <taxon>Actinomycetes</taxon>
        <taxon>Streptosporangiales</taxon>
        <taxon>Streptosporangiaceae</taxon>
        <taxon>Microbispora</taxon>
    </lineage>
</organism>
<evidence type="ECO:0000313" key="4">
    <source>
        <dbReference type="Proteomes" id="UP001447516"/>
    </source>
</evidence>
<proteinExistence type="predicted"/>
<feature type="compositionally biased region" description="Basic and acidic residues" evidence="1">
    <location>
        <begin position="7"/>
        <end position="21"/>
    </location>
</feature>
<dbReference type="SUPFAM" id="SSF110849">
    <property type="entry name" value="ParB/Sulfiredoxin"/>
    <property type="match status" value="1"/>
</dbReference>
<dbReference type="Gene3D" id="3.90.1530.10">
    <property type="entry name" value="Conserved hypothetical protein from pyrococcus furiosus pfu- 392566-001, ParB domain"/>
    <property type="match status" value="1"/>
</dbReference>
<feature type="region of interest" description="Disordered" evidence="1">
    <location>
        <begin position="223"/>
        <end position="286"/>
    </location>
</feature>
<keyword evidence="4" id="KW-1185">Reference proteome</keyword>
<sequence length="351" mass="38291">MPAKASEASKMEEKEPREDLISKLSAVETVPVLTLLPADSPRSDGEDLDHVRLLSESDTALPPVIVHRPTMRVVDGMHRLRAAVLRGQETIQVQYFDGDERDAFLLAVKANVAHGLPLSARDRAAAVARILRSHPHLSDRAIAEIAGLSARTVRNVRRDALPGDDQPSERLGRDGRVRPLDSSAGRIRAAALLAREPQTSLREIAQKAGISPSTVRDVRDRLRRGEDPLPSSLRSSGAVPGAGDREWPDSPAATHPDTPGRQALARARHDRDRPSPLSTLIGDPSLRSGERGRQLLRILSVGASLAPSRDELMEAIPEHCVGLVCEVAKESAAAWTEFAERLERRSERCRV</sequence>
<dbReference type="RefSeq" id="WP_346225277.1">
    <property type="nucleotide sequence ID" value="NZ_JBDJAW010000005.1"/>
</dbReference>
<protein>
    <submittedName>
        <fullName evidence="3">Cell cycle transcriptional regulator TrcR</fullName>
    </submittedName>
</protein>
<evidence type="ECO:0000256" key="1">
    <source>
        <dbReference type="SAM" id="MobiDB-lite"/>
    </source>
</evidence>
<dbReference type="SMART" id="SM00470">
    <property type="entry name" value="ParB"/>
    <property type="match status" value="1"/>
</dbReference>
<dbReference type="EMBL" id="JBDJAW010000005">
    <property type="protein sequence ID" value="MEN3535215.1"/>
    <property type="molecule type" value="Genomic_DNA"/>
</dbReference>
<name>A0ABV0AN89_9ACTN</name>
<reference evidence="3 4" key="1">
    <citation type="submission" date="2024-05" db="EMBL/GenBank/DDBJ databases">
        <title>Microbispora sp.ZYX-F-249.</title>
        <authorList>
            <person name="Xie H."/>
        </authorList>
    </citation>
    <scope>NUCLEOTIDE SEQUENCE [LARGE SCALE GENOMIC DNA]</scope>
    <source>
        <strain evidence="3 4">ZYX-F-249</strain>
    </source>
</reference>
<feature type="region of interest" description="Disordered" evidence="1">
    <location>
        <begin position="157"/>
        <end position="180"/>
    </location>
</feature>
<evidence type="ECO:0000259" key="2">
    <source>
        <dbReference type="SMART" id="SM00470"/>
    </source>
</evidence>
<feature type="domain" description="ParB-like N-terminal" evidence="2">
    <location>
        <begin position="28"/>
        <end position="112"/>
    </location>
</feature>
<dbReference type="Proteomes" id="UP001447516">
    <property type="component" value="Unassembled WGS sequence"/>
</dbReference>
<accession>A0ABV0AN89</accession>
<gene>
    <name evidence="3" type="ORF">AAH991_08915</name>
</gene>
<comment type="caution">
    <text evidence="3">The sequence shown here is derived from an EMBL/GenBank/DDBJ whole genome shotgun (WGS) entry which is preliminary data.</text>
</comment>